<evidence type="ECO:0000256" key="2">
    <source>
        <dbReference type="ARBA" id="ARBA00010790"/>
    </source>
</evidence>
<evidence type="ECO:0000256" key="3">
    <source>
        <dbReference type="ARBA" id="ARBA00022630"/>
    </source>
</evidence>
<comment type="similarity">
    <text evidence="2">Belongs to the GMC oxidoreductase family.</text>
</comment>
<dbReference type="Pfam" id="PF05199">
    <property type="entry name" value="GMC_oxred_C"/>
    <property type="match status" value="1"/>
</dbReference>
<evidence type="ECO:0000313" key="7">
    <source>
        <dbReference type="Proteomes" id="UP000664914"/>
    </source>
</evidence>
<keyword evidence="4" id="KW-0274">FAD</keyword>
<evidence type="ECO:0000256" key="1">
    <source>
        <dbReference type="ARBA" id="ARBA00001974"/>
    </source>
</evidence>
<reference evidence="6" key="1">
    <citation type="submission" date="2020-07" db="EMBL/GenBank/DDBJ databases">
        <authorList>
            <person name="Camacho E."/>
        </authorList>
    </citation>
    <scope>NUCLEOTIDE SEQUENCE</scope>
    <source>
        <strain evidence="6">MPO218</strain>
    </source>
</reference>
<dbReference type="EMBL" id="CP059319">
    <property type="protein sequence ID" value="QTH20133.1"/>
    <property type="molecule type" value="Genomic_DNA"/>
</dbReference>
<dbReference type="Gene3D" id="3.50.50.60">
    <property type="entry name" value="FAD/NAD(P)-binding domain"/>
    <property type="match status" value="2"/>
</dbReference>
<proteinExistence type="inferred from homology"/>
<protein>
    <submittedName>
        <fullName evidence="6">GMC family oxidoreductase N-terminal domain-containing protein</fullName>
    </submittedName>
</protein>
<comment type="cofactor">
    <cofactor evidence="1">
        <name>FAD</name>
        <dbReference type="ChEBI" id="CHEBI:57692"/>
    </cofactor>
</comment>
<dbReference type="Proteomes" id="UP000664914">
    <property type="component" value="Chromosome"/>
</dbReference>
<dbReference type="InterPro" id="IPR012132">
    <property type="entry name" value="GMC_OxRdtase"/>
</dbReference>
<reference evidence="6" key="2">
    <citation type="submission" date="2021-04" db="EMBL/GenBank/DDBJ databases">
        <title>Isolation and genomic analysis of the ibuprofen-degrading bacterium Sphingomonas strain MPO218.</title>
        <authorList>
            <person name="Aulestia M."/>
            <person name="Flores A."/>
            <person name="Mangas E.L."/>
            <person name="Perez-Pulido A.J."/>
            <person name="Santero E."/>
            <person name="Camacho E.M."/>
        </authorList>
    </citation>
    <scope>NUCLEOTIDE SEQUENCE</scope>
    <source>
        <strain evidence="6">MPO218</strain>
    </source>
</reference>
<dbReference type="InterPro" id="IPR007867">
    <property type="entry name" value="GMC_OxRtase_C"/>
</dbReference>
<accession>A0A975CZG6</accession>
<dbReference type="SUPFAM" id="SSF54373">
    <property type="entry name" value="FAD-linked reductases, C-terminal domain"/>
    <property type="match status" value="1"/>
</dbReference>
<dbReference type="InterPro" id="IPR036188">
    <property type="entry name" value="FAD/NAD-bd_sf"/>
</dbReference>
<dbReference type="PANTHER" id="PTHR11552:SF147">
    <property type="entry name" value="CHOLINE DEHYDROGENASE, MITOCHONDRIAL"/>
    <property type="match status" value="1"/>
</dbReference>
<dbReference type="PANTHER" id="PTHR11552">
    <property type="entry name" value="GLUCOSE-METHANOL-CHOLINE GMC OXIDOREDUCTASE"/>
    <property type="match status" value="1"/>
</dbReference>
<dbReference type="SUPFAM" id="SSF51905">
    <property type="entry name" value="FAD/NAD(P)-binding domain"/>
    <property type="match status" value="1"/>
</dbReference>
<dbReference type="AlphaFoldDB" id="A0A975CZG6"/>
<dbReference type="GO" id="GO:0016614">
    <property type="term" value="F:oxidoreductase activity, acting on CH-OH group of donors"/>
    <property type="evidence" value="ECO:0007669"/>
    <property type="project" value="InterPro"/>
</dbReference>
<dbReference type="RefSeq" id="WP_208631970.1">
    <property type="nucleotide sequence ID" value="NZ_CP059319.1"/>
</dbReference>
<dbReference type="PROSITE" id="PS00624">
    <property type="entry name" value="GMC_OXRED_2"/>
    <property type="match status" value="1"/>
</dbReference>
<gene>
    <name evidence="6" type="ORF">HRJ34_17440</name>
</gene>
<dbReference type="Gene3D" id="3.30.410.40">
    <property type="match status" value="2"/>
</dbReference>
<dbReference type="GO" id="GO:0050660">
    <property type="term" value="F:flavin adenine dinucleotide binding"/>
    <property type="evidence" value="ECO:0007669"/>
    <property type="project" value="InterPro"/>
</dbReference>
<name>A0A975CZG6_9SPHN</name>
<evidence type="ECO:0000256" key="4">
    <source>
        <dbReference type="ARBA" id="ARBA00022827"/>
    </source>
</evidence>
<evidence type="ECO:0000259" key="5">
    <source>
        <dbReference type="PROSITE" id="PS00624"/>
    </source>
</evidence>
<organism evidence="6 7">
    <name type="scientific">Rhizorhabdus wittichii</name>
    <dbReference type="NCBI Taxonomy" id="160791"/>
    <lineage>
        <taxon>Bacteria</taxon>
        <taxon>Pseudomonadati</taxon>
        <taxon>Pseudomonadota</taxon>
        <taxon>Alphaproteobacteria</taxon>
        <taxon>Sphingomonadales</taxon>
        <taxon>Sphingomonadaceae</taxon>
        <taxon>Rhizorhabdus</taxon>
    </lineage>
</organism>
<sequence length="564" mass="61679">MSDWDYLIVGGGTAGSVLASRLSEDPNCRVLLVEAGRDHAPGREPRSIVDPYPSSYGDPRFSWPGLVAEIGADRGDGTPRASRGFVQGRLIGGSSSIMGMMATRGGPEDYDDWRARGAVGWGWDDVLPYFRKLEQDLDFDGPMHGDSGPIPIRRHMRDQWPGFSLAVARALERKGFRYVADYNGEYGEGFGPLPMNNLPDRRVSAATAYLTPSVRQRSNLTILAETTIERLVIEQGRVRGIELRRGERIDAWETIVCAGAIHSPVLLMRSGIGPMRQLRDAGIDVVHANDGVGANLSNHIMMPLAVYLPAAARQSAHMRAWPSNILRFSSNVAGCPANDLHIFPNNRTSWHPLGRHVGALGIGLRKPFSTGSVTLGEQPLDPPKVRFNILDDDRDMRRLSMAVRLGCELLLDEDVRNMRREIFLPAGGQANRLNRPTIGNAVRSAAITGLFGLSGTLRRALLRKHLVNPAELLGNDQALRDIILRHAAPVHHASGTCRMGDPADPGVVVDPRCRVVGVDGLRVVDASIMPSIVSGNPHIPVIMMAERAVDLIRGSIQQEEREDL</sequence>
<dbReference type="Pfam" id="PF00732">
    <property type="entry name" value="GMC_oxred_N"/>
    <property type="match status" value="1"/>
</dbReference>
<dbReference type="PIRSF" id="PIRSF000137">
    <property type="entry name" value="Alcohol_oxidase"/>
    <property type="match status" value="1"/>
</dbReference>
<feature type="domain" description="Glucose-methanol-choline oxidoreductase N-terminal" evidence="5">
    <location>
        <begin position="259"/>
        <end position="273"/>
    </location>
</feature>
<dbReference type="InterPro" id="IPR000172">
    <property type="entry name" value="GMC_OxRdtase_N"/>
</dbReference>
<keyword evidence="3" id="KW-0285">Flavoprotein</keyword>
<evidence type="ECO:0000313" key="6">
    <source>
        <dbReference type="EMBL" id="QTH20133.1"/>
    </source>
</evidence>